<dbReference type="PANTHER" id="PTHR32063">
    <property type="match status" value="1"/>
</dbReference>
<organism evidence="2 3">
    <name type="scientific">Pelotomaculum isophthalicicum JI</name>
    <dbReference type="NCBI Taxonomy" id="947010"/>
    <lineage>
        <taxon>Bacteria</taxon>
        <taxon>Bacillati</taxon>
        <taxon>Bacillota</taxon>
        <taxon>Clostridia</taxon>
        <taxon>Eubacteriales</taxon>
        <taxon>Desulfotomaculaceae</taxon>
        <taxon>Pelotomaculum</taxon>
    </lineage>
</organism>
<dbReference type="Gene3D" id="1.20.1640.10">
    <property type="entry name" value="Multidrug efflux transporter AcrB transmembrane domain"/>
    <property type="match status" value="2"/>
</dbReference>
<dbReference type="Pfam" id="PF00873">
    <property type="entry name" value="ACR_tran"/>
    <property type="match status" value="1"/>
</dbReference>
<comment type="caution">
    <text evidence="2">The sequence shown here is derived from an EMBL/GenBank/DDBJ whole genome shotgun (WGS) entry which is preliminary data.</text>
</comment>
<dbReference type="Gene3D" id="3.30.70.1430">
    <property type="entry name" value="Multidrug efflux transporter AcrB pore domain"/>
    <property type="match status" value="2"/>
</dbReference>
<proteinExistence type="predicted"/>
<protein>
    <submittedName>
        <fullName evidence="2">Efflux RND transporter permease subunit</fullName>
    </submittedName>
</protein>
<gene>
    <name evidence="2" type="ORF">L7E55_17095</name>
</gene>
<feature type="transmembrane region" description="Helical" evidence="1">
    <location>
        <begin position="959"/>
        <end position="978"/>
    </location>
</feature>
<feature type="transmembrane region" description="Helical" evidence="1">
    <location>
        <begin position="858"/>
        <end position="876"/>
    </location>
</feature>
<dbReference type="InterPro" id="IPR027463">
    <property type="entry name" value="AcrB_DN_DC_subdom"/>
</dbReference>
<evidence type="ECO:0000313" key="2">
    <source>
        <dbReference type="EMBL" id="MDF9410034.1"/>
    </source>
</evidence>
<feature type="transmembrane region" description="Helical" evidence="1">
    <location>
        <begin position="357"/>
        <end position="376"/>
    </location>
</feature>
<dbReference type="EMBL" id="JAKOAV010000061">
    <property type="protein sequence ID" value="MDF9410034.1"/>
    <property type="molecule type" value="Genomic_DNA"/>
</dbReference>
<dbReference type="Gene3D" id="3.30.70.1320">
    <property type="entry name" value="Multidrug efflux transporter AcrB pore domain like"/>
    <property type="match status" value="1"/>
</dbReference>
<feature type="transmembrane region" description="Helical" evidence="1">
    <location>
        <begin position="12"/>
        <end position="32"/>
    </location>
</feature>
<feature type="transmembrane region" description="Helical" evidence="1">
    <location>
        <begin position="460"/>
        <end position="483"/>
    </location>
</feature>
<feature type="transmembrane region" description="Helical" evidence="1">
    <location>
        <begin position="388"/>
        <end position="408"/>
    </location>
</feature>
<dbReference type="PANTHER" id="PTHR32063:SF0">
    <property type="entry name" value="SWARMING MOTILITY PROTEIN SWRC"/>
    <property type="match status" value="1"/>
</dbReference>
<keyword evidence="1" id="KW-1133">Transmembrane helix</keyword>
<keyword evidence="1" id="KW-0472">Membrane</keyword>
<dbReference type="GO" id="GO:0042910">
    <property type="term" value="F:xenobiotic transmembrane transporter activity"/>
    <property type="evidence" value="ECO:0007669"/>
    <property type="project" value="TreeGrafter"/>
</dbReference>
<feature type="transmembrane region" description="Helical" evidence="1">
    <location>
        <begin position="911"/>
        <end position="938"/>
    </location>
</feature>
<dbReference type="GO" id="GO:0005886">
    <property type="term" value="C:plasma membrane"/>
    <property type="evidence" value="ECO:0007669"/>
    <property type="project" value="TreeGrafter"/>
</dbReference>
<name>A0A9X4H7S7_9FIRM</name>
<accession>A0A9X4H7S7</accession>
<dbReference type="SUPFAM" id="SSF82714">
    <property type="entry name" value="Multidrug efflux transporter AcrB TolC docking domain, DN and DC subdomains"/>
    <property type="match status" value="2"/>
</dbReference>
<dbReference type="Gene3D" id="3.30.70.1440">
    <property type="entry name" value="Multidrug efflux transporter AcrB pore domain"/>
    <property type="match status" value="1"/>
</dbReference>
<evidence type="ECO:0000313" key="3">
    <source>
        <dbReference type="Proteomes" id="UP001154312"/>
    </source>
</evidence>
<dbReference type="InterPro" id="IPR001036">
    <property type="entry name" value="Acrflvin-R"/>
</dbReference>
<feature type="transmembrane region" description="Helical" evidence="1">
    <location>
        <begin position="883"/>
        <end position="905"/>
    </location>
</feature>
<reference evidence="2" key="1">
    <citation type="submission" date="2022-02" db="EMBL/GenBank/DDBJ databases">
        <authorList>
            <person name="Leng L."/>
        </authorList>
    </citation>
    <scope>NUCLEOTIDE SEQUENCE</scope>
    <source>
        <strain evidence="2">JI</strain>
    </source>
</reference>
<dbReference type="Proteomes" id="UP001154312">
    <property type="component" value="Unassembled WGS sequence"/>
</dbReference>
<sequence length="1040" mass="111634">MKIADFSVDRPVTIVMIILGMLVLGLFSLHFLSIDLLPDITSPTISISASYPGAGPQEVEQDVTKVIEAGVGTVSSVQKIDSTSQTGSSQVRLQFAWGTNMDTALADVRARLDTIKRRLPDSVDTPTVSKFDTNMMPVMSVAISGQQDLASLKKLVDDTIQPAIERVDGVAAVSVMGGLNREFEVLVNPWRLQQYNISISQVSQTLQGENVDVAGGIMPWGHKNYVVRGLGKYEDIEQVRNIPIPVQGGVIHLSDLAEVKDTFARRDSYSLLNGRPTMSISVNKQSGANTVDVADRVKSELSRLQQQLPGDLTFALAFDQSVTTKNSVNDVARTTILGGGLAIIILLIFLRNLRTTVVIATAIPFAIITTFVLMYFNKMTLNMMSMGGLALGVGHMVDYSIVVLESIYRHRHAGFEPKEAAKKGTAEVGTAVIASAITVATVFLPMVFVTGMAGQLFKQFALTVAFSQLAALFVALTLIPLLCSRILGRVEQAGDGSRWWHKLFNKSGQWYDALDGKYRNLLVISLKKRVLVVSVAAAVTIGSLFLIPLIGTEFMPSQDSGQISVDVKMPIGTILADTGAVMTKLGEAAGQMPEVDTILTSVGGGRGAAGSSQTESGSMNIKLKPMGERNRSTDQVMEDLRGKFRNIPGATIRVSSSSGTNILSRGSSGRAIEVDIKGDDLDVLKNLAGQVSEIMKSVEGTRQVSNSMEVGRPELRLVFEREKVAQYGLTTAQVSQLLSMAGDGQVVSTVDAGGTAVDLRLMLSPEARSSTGALENLFITQGGVQVPLTQLARFEEGEGPNVINRTSQSRVAYVYSDYAGRDLGSIQKEIQAKVAQLPLPAGYVIQYSGQQQDMAESFSSLGMALSLALMLVYMVMAGQFESLLYPFCIMFSIPVSVTGVVLSLLVTGRAFSVPAFIGIIMMSGIVVNNAIVLVDYINTLKKRGLTRNEAIVQAGPVRLRPILMTALTTLFGLVPLALGLGEGAETQAPMATVVIGGLMISTFLTLVLIPVVYTLLDDLGGKITKRLRRRASKDVTGLTE</sequence>
<evidence type="ECO:0000256" key="1">
    <source>
        <dbReference type="SAM" id="Phobius"/>
    </source>
</evidence>
<dbReference type="RefSeq" id="WP_277445578.1">
    <property type="nucleotide sequence ID" value="NZ_JAKOAV010000061.1"/>
</dbReference>
<feature type="transmembrane region" description="Helical" evidence="1">
    <location>
        <begin position="428"/>
        <end position="448"/>
    </location>
</feature>
<feature type="transmembrane region" description="Helical" evidence="1">
    <location>
        <begin position="331"/>
        <end position="350"/>
    </location>
</feature>
<dbReference type="SUPFAM" id="SSF82693">
    <property type="entry name" value="Multidrug efflux transporter AcrB pore domain, PN1, PN2, PC1 and PC2 subdomains"/>
    <property type="match status" value="3"/>
</dbReference>
<dbReference type="PRINTS" id="PR00702">
    <property type="entry name" value="ACRIFLAVINRP"/>
</dbReference>
<dbReference type="Gene3D" id="3.30.2090.10">
    <property type="entry name" value="Multidrug efflux transporter AcrB TolC docking domain, DN and DC subdomains"/>
    <property type="match status" value="2"/>
</dbReference>
<dbReference type="SUPFAM" id="SSF82866">
    <property type="entry name" value="Multidrug efflux transporter AcrB transmembrane domain"/>
    <property type="match status" value="2"/>
</dbReference>
<keyword evidence="3" id="KW-1185">Reference proteome</keyword>
<feature type="transmembrane region" description="Helical" evidence="1">
    <location>
        <begin position="530"/>
        <end position="550"/>
    </location>
</feature>
<dbReference type="AlphaFoldDB" id="A0A9X4H7S7"/>
<feature type="transmembrane region" description="Helical" evidence="1">
    <location>
        <begin position="990"/>
        <end position="1016"/>
    </location>
</feature>
<keyword evidence="1" id="KW-0812">Transmembrane</keyword>